<feature type="domain" description="SGNH hydrolase-type esterase" evidence="2">
    <location>
        <begin position="30"/>
        <end position="192"/>
    </location>
</feature>
<dbReference type="RefSeq" id="WP_260277486.1">
    <property type="nucleotide sequence ID" value="NZ_JANAVZ010000006.1"/>
</dbReference>
<dbReference type="Pfam" id="PF13472">
    <property type="entry name" value="Lipase_GDSL_2"/>
    <property type="match status" value="1"/>
</dbReference>
<reference evidence="3 4" key="1">
    <citation type="submission" date="2022-04" db="EMBL/GenBank/DDBJ databases">
        <title>Paracoccus sp. YLB-12 draft genome sequence.</title>
        <authorList>
            <person name="Yu L."/>
        </authorList>
    </citation>
    <scope>NUCLEOTIDE SEQUENCE [LARGE SCALE GENOMIC DNA]</scope>
    <source>
        <strain evidence="3 4">YLB-12</strain>
    </source>
</reference>
<dbReference type="SUPFAM" id="SSF52266">
    <property type="entry name" value="SGNH hydrolase"/>
    <property type="match status" value="1"/>
</dbReference>
<proteinExistence type="predicted"/>
<name>A0ABT2KAR7_9RHOB</name>
<dbReference type="InterPro" id="IPR036514">
    <property type="entry name" value="SGNH_hydro_sf"/>
</dbReference>
<evidence type="ECO:0000256" key="1">
    <source>
        <dbReference type="SAM" id="SignalP"/>
    </source>
</evidence>
<organism evidence="3 4">
    <name type="scientific">Paracoccus maritimus</name>
    <dbReference type="NCBI Taxonomy" id="2933292"/>
    <lineage>
        <taxon>Bacteria</taxon>
        <taxon>Pseudomonadati</taxon>
        <taxon>Pseudomonadota</taxon>
        <taxon>Alphaproteobacteria</taxon>
        <taxon>Rhodobacterales</taxon>
        <taxon>Paracoccaceae</taxon>
        <taxon>Paracoccus</taxon>
    </lineage>
</organism>
<feature type="signal peptide" evidence="1">
    <location>
        <begin position="1"/>
        <end position="24"/>
    </location>
</feature>
<dbReference type="PANTHER" id="PTHR30383">
    <property type="entry name" value="THIOESTERASE 1/PROTEASE 1/LYSOPHOSPHOLIPASE L1"/>
    <property type="match status" value="1"/>
</dbReference>
<accession>A0ABT2KAR7</accession>
<keyword evidence="4" id="KW-1185">Reference proteome</keyword>
<dbReference type="CDD" id="cd01822">
    <property type="entry name" value="Lysophospholipase_L1_like"/>
    <property type="match status" value="1"/>
</dbReference>
<keyword evidence="1" id="KW-0732">Signal</keyword>
<dbReference type="InterPro" id="IPR013830">
    <property type="entry name" value="SGNH_hydro"/>
</dbReference>
<dbReference type="InterPro" id="IPR051532">
    <property type="entry name" value="Ester_Hydrolysis_Enzymes"/>
</dbReference>
<dbReference type="Proteomes" id="UP001320702">
    <property type="component" value="Unassembled WGS sequence"/>
</dbReference>
<sequence>MIGRRLFLTLAALSVLAVPAPAQEAPRLLILGDSLAAGDGLAPDDQLVPVLSRWLDRHGIQARIDNASLPGDTTAGGLARLTPELLDQADAVMVELGGNDILLEIQPETAESNLDAILTRAGADGRPVLLVGIMARPTDPPAKQRAWAQLWPRLAERHDALLLENLYAPLIVLPLERQPEMIQSDGIHPTAKAVDLIVEDLGPKVAQLLSRITR</sequence>
<feature type="chain" id="PRO_5046703290" evidence="1">
    <location>
        <begin position="25"/>
        <end position="214"/>
    </location>
</feature>
<evidence type="ECO:0000259" key="2">
    <source>
        <dbReference type="Pfam" id="PF13472"/>
    </source>
</evidence>
<evidence type="ECO:0000313" key="3">
    <source>
        <dbReference type="EMBL" id="MCT4333631.1"/>
    </source>
</evidence>
<gene>
    <name evidence="3" type="ORF">MU516_12225</name>
</gene>
<dbReference type="EMBL" id="JANAVZ010000006">
    <property type="protein sequence ID" value="MCT4333631.1"/>
    <property type="molecule type" value="Genomic_DNA"/>
</dbReference>
<dbReference type="PANTHER" id="PTHR30383:SF24">
    <property type="entry name" value="THIOESTERASE 1_PROTEASE 1_LYSOPHOSPHOLIPASE L1"/>
    <property type="match status" value="1"/>
</dbReference>
<protein>
    <submittedName>
        <fullName evidence="3">Arylesterase</fullName>
    </submittedName>
</protein>
<evidence type="ECO:0000313" key="4">
    <source>
        <dbReference type="Proteomes" id="UP001320702"/>
    </source>
</evidence>
<comment type="caution">
    <text evidence="3">The sequence shown here is derived from an EMBL/GenBank/DDBJ whole genome shotgun (WGS) entry which is preliminary data.</text>
</comment>
<dbReference type="Gene3D" id="3.40.50.1110">
    <property type="entry name" value="SGNH hydrolase"/>
    <property type="match status" value="1"/>
</dbReference>